<sequence length="366" mass="39056">MIQIDCKAQLVVVDSSGRETSLTDVVPLLALVGETGSIAQAAAQKGLSYRHAWGILRALEERLGGALIAKERGKGSALSELGQAVVRAQRLCAERLDGNMQALASEVASDLNRRLGQRRGAVRIQASHGYAVAALVTALVARDPASVDIKYRDGAEAVTALACGECDLAGFHLPRGVFREKCASVYRRWLDPQRHVLIHLTQRKQGLFLPKGNPKGIRGLNDVARDDVRFVNRQPGSGTRMLLDLALRSIGIDPEGINGYASAELTHSAIAAFVASGMADLGFGVEPAAHHFGLDFIPIVDEDYYFACEREPLASLSLAPVVQTLRSEAFRATVARLAGYDPAHCGTIVDVASGLRGAVVPDGIPH</sequence>
<dbReference type="RefSeq" id="WP_136892594.1">
    <property type="nucleotide sequence ID" value="NZ_SWJE01000002.1"/>
</dbReference>
<feature type="domain" description="PBP" evidence="2">
    <location>
        <begin position="144"/>
        <end position="325"/>
    </location>
</feature>
<dbReference type="PANTHER" id="PTHR38431">
    <property type="entry name" value="BLL2305 PROTEIN"/>
    <property type="match status" value="1"/>
</dbReference>
<dbReference type="EMBL" id="SWJE01000002">
    <property type="protein sequence ID" value="TKC91556.1"/>
    <property type="molecule type" value="Genomic_DNA"/>
</dbReference>
<dbReference type="AlphaFoldDB" id="A0A4U1ID43"/>
<dbReference type="InterPro" id="IPR036388">
    <property type="entry name" value="WH-like_DNA-bd_sf"/>
</dbReference>
<dbReference type="Pfam" id="PF00126">
    <property type="entry name" value="HTH_1"/>
    <property type="match status" value="1"/>
</dbReference>
<keyword evidence="4" id="KW-1185">Reference proteome</keyword>
<proteinExistence type="predicted"/>
<accession>A0A4U1ID43</accession>
<dbReference type="Gene3D" id="1.10.10.10">
    <property type="entry name" value="Winged helix-like DNA-binding domain superfamily/Winged helix DNA-binding domain"/>
    <property type="match status" value="1"/>
</dbReference>
<dbReference type="InterPro" id="IPR024370">
    <property type="entry name" value="PBP_domain"/>
</dbReference>
<organism evidence="3 4">
    <name type="scientific">Trinickia terrae</name>
    <dbReference type="NCBI Taxonomy" id="2571161"/>
    <lineage>
        <taxon>Bacteria</taxon>
        <taxon>Pseudomonadati</taxon>
        <taxon>Pseudomonadota</taxon>
        <taxon>Betaproteobacteria</taxon>
        <taxon>Burkholderiales</taxon>
        <taxon>Burkholderiaceae</taxon>
        <taxon>Trinickia</taxon>
    </lineage>
</organism>
<dbReference type="Proteomes" id="UP000305539">
    <property type="component" value="Unassembled WGS sequence"/>
</dbReference>
<evidence type="ECO:0000313" key="4">
    <source>
        <dbReference type="Proteomes" id="UP000305539"/>
    </source>
</evidence>
<feature type="domain" description="HTH lysR-type" evidence="1">
    <location>
        <begin position="30"/>
        <end position="83"/>
    </location>
</feature>
<dbReference type="SUPFAM" id="SSF46785">
    <property type="entry name" value="Winged helix' DNA-binding domain"/>
    <property type="match status" value="1"/>
</dbReference>
<evidence type="ECO:0000259" key="1">
    <source>
        <dbReference type="Pfam" id="PF00126"/>
    </source>
</evidence>
<protein>
    <submittedName>
        <fullName evidence="3">LysR family transcriptional regulator</fullName>
    </submittedName>
</protein>
<comment type="caution">
    <text evidence="3">The sequence shown here is derived from an EMBL/GenBank/DDBJ whole genome shotgun (WGS) entry which is preliminary data.</text>
</comment>
<reference evidence="3 4" key="1">
    <citation type="submission" date="2019-04" db="EMBL/GenBank/DDBJ databases">
        <title>Trinickia sp. 7GSK02, isolated from subtropical forest soil.</title>
        <authorList>
            <person name="Gao Z.-H."/>
            <person name="Qiu L.-H."/>
        </authorList>
    </citation>
    <scope>NUCLEOTIDE SEQUENCE [LARGE SCALE GENOMIC DNA]</scope>
    <source>
        <strain evidence="3 4">7GSK02</strain>
    </source>
</reference>
<name>A0A4U1ID43_9BURK</name>
<gene>
    <name evidence="3" type="ORF">FAZ69_03650</name>
</gene>
<dbReference type="PANTHER" id="PTHR38431:SF1">
    <property type="entry name" value="BLL2305 PROTEIN"/>
    <property type="match status" value="1"/>
</dbReference>
<dbReference type="OrthoDB" id="9805928at2"/>
<dbReference type="GO" id="GO:0003700">
    <property type="term" value="F:DNA-binding transcription factor activity"/>
    <property type="evidence" value="ECO:0007669"/>
    <property type="project" value="InterPro"/>
</dbReference>
<dbReference type="InterPro" id="IPR036390">
    <property type="entry name" value="WH_DNA-bd_sf"/>
</dbReference>
<dbReference type="InterPro" id="IPR000847">
    <property type="entry name" value="LysR_HTH_N"/>
</dbReference>
<dbReference type="Pfam" id="PF12727">
    <property type="entry name" value="PBP_like"/>
    <property type="match status" value="1"/>
</dbReference>
<dbReference type="SUPFAM" id="SSF53850">
    <property type="entry name" value="Periplasmic binding protein-like II"/>
    <property type="match status" value="1"/>
</dbReference>
<evidence type="ECO:0000259" key="2">
    <source>
        <dbReference type="Pfam" id="PF12727"/>
    </source>
</evidence>
<evidence type="ECO:0000313" key="3">
    <source>
        <dbReference type="EMBL" id="TKC91556.1"/>
    </source>
</evidence>